<evidence type="ECO:0000256" key="1">
    <source>
        <dbReference type="ARBA" id="ARBA00022605"/>
    </source>
</evidence>
<keyword evidence="2 8" id="KW-0808">Transferase</keyword>
<dbReference type="GO" id="GO:0009088">
    <property type="term" value="P:threonine biosynthetic process"/>
    <property type="evidence" value="ECO:0007669"/>
    <property type="project" value="UniProtKB-UniRule"/>
</dbReference>
<dbReference type="EC" id="2.7.1.39" evidence="8 9"/>
<dbReference type="RefSeq" id="WP_013147104.1">
    <property type="nucleotide sequence ID" value="NC_014207.1"/>
</dbReference>
<dbReference type="GO" id="GO:0005524">
    <property type="term" value="F:ATP binding"/>
    <property type="evidence" value="ECO:0007669"/>
    <property type="project" value="UniProtKB-KW"/>
</dbReference>
<dbReference type="HAMAP" id="MF_00301">
    <property type="entry name" value="Homoser_kinase_2"/>
    <property type="match status" value="1"/>
</dbReference>
<keyword evidence="12" id="KW-1185">Reference proteome</keyword>
<name>D7DM77_METV0</name>
<dbReference type="GO" id="GO:0004413">
    <property type="term" value="F:homoserine kinase activity"/>
    <property type="evidence" value="ECO:0007669"/>
    <property type="project" value="UniProtKB-UniRule"/>
</dbReference>
<dbReference type="KEGG" id="meh:M301_0402"/>
<dbReference type="Gene3D" id="3.90.1200.10">
    <property type="match status" value="1"/>
</dbReference>
<organism evidence="11 12">
    <name type="scientific">Methylotenera versatilis (strain 301)</name>
    <dbReference type="NCBI Taxonomy" id="666681"/>
    <lineage>
        <taxon>Bacteria</taxon>
        <taxon>Pseudomonadati</taxon>
        <taxon>Pseudomonadota</taxon>
        <taxon>Betaproteobacteria</taxon>
        <taxon>Nitrosomonadales</taxon>
        <taxon>Methylophilaceae</taxon>
        <taxon>Methylotenera</taxon>
    </lineage>
</organism>
<evidence type="ECO:0000256" key="6">
    <source>
        <dbReference type="ARBA" id="ARBA00022840"/>
    </source>
</evidence>
<proteinExistence type="inferred from homology"/>
<dbReference type="InterPro" id="IPR005280">
    <property type="entry name" value="Homoserine_kinase_II"/>
</dbReference>
<dbReference type="UniPathway" id="UPA00050">
    <property type="reaction ID" value="UER00064"/>
</dbReference>
<dbReference type="PANTHER" id="PTHR21064:SF6">
    <property type="entry name" value="AMINOGLYCOSIDE PHOSPHOTRANSFERASE DOMAIN-CONTAINING PROTEIN"/>
    <property type="match status" value="1"/>
</dbReference>
<dbReference type="eggNOG" id="COG2334">
    <property type="taxonomic scope" value="Bacteria"/>
</dbReference>
<protein>
    <recommendedName>
        <fullName evidence="8 9">Homoserine kinase</fullName>
        <shortName evidence="8">HK</shortName>
        <shortName evidence="8">HSK</shortName>
        <ecNumber evidence="8 9">2.7.1.39</ecNumber>
    </recommendedName>
</protein>
<evidence type="ECO:0000256" key="4">
    <source>
        <dbReference type="ARBA" id="ARBA00022741"/>
    </source>
</evidence>
<dbReference type="Pfam" id="PF01636">
    <property type="entry name" value="APH"/>
    <property type="match status" value="1"/>
</dbReference>
<evidence type="ECO:0000256" key="2">
    <source>
        <dbReference type="ARBA" id="ARBA00022679"/>
    </source>
</evidence>
<dbReference type="SUPFAM" id="SSF56112">
    <property type="entry name" value="Protein kinase-like (PK-like)"/>
    <property type="match status" value="1"/>
</dbReference>
<comment type="pathway">
    <text evidence="8">Amino-acid biosynthesis; L-threonine biosynthesis; L-threonine from L-aspartate: step 4/5.</text>
</comment>
<sequence length="320" mass="35497">MSVFTSVSIPQLQTWLQDYAIGELVELKGISSGITNTNYFVTTQHNGTQNKFVLTLFEHNTLEELPYFIDLMSHLAAHGIPCPKPIADKSGNSLHMLNGKPAALISCLNGGDIEAPNVQQCAAVGTVLAKMHIAGQSFEAEFPQHDSHNQRGMDWRVKTATQVLPHLPAADQQLLNETLAFQAELDTAELPMGVIHADLFRDNVLFDGNEIGGLIDFYYACHDLLAYDLAIAVNDWCVNADGSLDTPRLEAMFNAYQAVRPFTSAEHAAWPALLRIAALRFWLSRLYDQIYPQAGELTHAKDPNHFQRILKLRTSLAKSK</sequence>
<dbReference type="InterPro" id="IPR002575">
    <property type="entry name" value="Aminoglycoside_PTrfase"/>
</dbReference>
<evidence type="ECO:0000313" key="11">
    <source>
        <dbReference type="EMBL" id="ADI28788.1"/>
    </source>
</evidence>
<reference evidence="12" key="1">
    <citation type="submission" date="2010-05" db="EMBL/GenBank/DDBJ databases">
        <title>Complete sequence of Methylotenera sp. 301.</title>
        <authorList>
            <person name="Lucas S."/>
            <person name="Copeland A."/>
            <person name="Lapidus A."/>
            <person name="Cheng J.-F."/>
            <person name="Bruce D."/>
            <person name="Goodwin L."/>
            <person name="Pitluck S."/>
            <person name="Clum A."/>
            <person name="Land M."/>
            <person name="Hauser L."/>
            <person name="Kyrpides N."/>
            <person name="Ivanova N."/>
            <person name="Chistoservova L."/>
            <person name="Kalyuzhnaya M."/>
            <person name="Woyke T."/>
        </authorList>
    </citation>
    <scope>NUCLEOTIDE SEQUENCE [LARGE SCALE GENOMIC DNA]</scope>
    <source>
        <strain evidence="12">301</strain>
    </source>
</reference>
<evidence type="ECO:0000256" key="5">
    <source>
        <dbReference type="ARBA" id="ARBA00022777"/>
    </source>
</evidence>
<dbReference type="STRING" id="666681.M301_0402"/>
<dbReference type="NCBIfam" id="TIGR00938">
    <property type="entry name" value="thrB_alt"/>
    <property type="match status" value="1"/>
</dbReference>
<dbReference type="NCBIfam" id="NF003558">
    <property type="entry name" value="PRK05231.1"/>
    <property type="match status" value="1"/>
</dbReference>
<keyword evidence="5 8" id="KW-0418">Kinase</keyword>
<comment type="catalytic activity">
    <reaction evidence="8">
        <text>L-homoserine + ATP = O-phospho-L-homoserine + ADP + H(+)</text>
        <dbReference type="Rhea" id="RHEA:13985"/>
        <dbReference type="ChEBI" id="CHEBI:15378"/>
        <dbReference type="ChEBI" id="CHEBI:30616"/>
        <dbReference type="ChEBI" id="CHEBI:57476"/>
        <dbReference type="ChEBI" id="CHEBI:57590"/>
        <dbReference type="ChEBI" id="CHEBI:456216"/>
        <dbReference type="EC" id="2.7.1.39"/>
    </reaction>
</comment>
<feature type="domain" description="Aminoglycoside phosphotransferase" evidence="10">
    <location>
        <begin position="27"/>
        <end position="262"/>
    </location>
</feature>
<dbReference type="AlphaFoldDB" id="D7DM77"/>
<evidence type="ECO:0000313" key="12">
    <source>
        <dbReference type="Proteomes" id="UP000000383"/>
    </source>
</evidence>
<evidence type="ECO:0000259" key="10">
    <source>
        <dbReference type="Pfam" id="PF01636"/>
    </source>
</evidence>
<dbReference type="InterPro" id="IPR011009">
    <property type="entry name" value="Kinase-like_dom_sf"/>
</dbReference>
<dbReference type="EMBL" id="CP002056">
    <property type="protein sequence ID" value="ADI28788.1"/>
    <property type="molecule type" value="Genomic_DNA"/>
</dbReference>
<evidence type="ECO:0000256" key="8">
    <source>
        <dbReference type="HAMAP-Rule" id="MF_00301"/>
    </source>
</evidence>
<dbReference type="CDD" id="cd05153">
    <property type="entry name" value="HomoserineK_II"/>
    <property type="match status" value="1"/>
</dbReference>
<evidence type="ECO:0000256" key="9">
    <source>
        <dbReference type="NCBIfam" id="TIGR00938"/>
    </source>
</evidence>
<dbReference type="Proteomes" id="UP000000383">
    <property type="component" value="Chromosome"/>
</dbReference>
<evidence type="ECO:0000256" key="7">
    <source>
        <dbReference type="ARBA" id="ARBA00038240"/>
    </source>
</evidence>
<keyword evidence="1 8" id="KW-0028">Amino-acid biosynthesis</keyword>
<keyword evidence="6 8" id="KW-0067">ATP-binding</keyword>
<comment type="similarity">
    <text evidence="7 8">Belongs to the pseudomonas-type ThrB family.</text>
</comment>
<dbReference type="PANTHER" id="PTHR21064">
    <property type="entry name" value="AMINOGLYCOSIDE PHOSPHOTRANSFERASE DOMAIN-CONTAINING PROTEIN-RELATED"/>
    <property type="match status" value="1"/>
</dbReference>
<dbReference type="OrthoDB" id="9777460at2"/>
<accession>D7DM77</accession>
<keyword evidence="3 8" id="KW-0791">Threonine biosynthesis</keyword>
<dbReference type="InterPro" id="IPR050249">
    <property type="entry name" value="Pseudomonas-type_ThrB"/>
</dbReference>
<evidence type="ECO:0000256" key="3">
    <source>
        <dbReference type="ARBA" id="ARBA00022697"/>
    </source>
</evidence>
<reference evidence="11 12" key="2">
    <citation type="journal article" date="2011" name="J. Bacteriol.">
        <title>Genomes of three methylotrophs from a single niche uncover genetic and metabolic divergence of Methylophilaceae.</title>
        <authorList>
            <person name="Lapidus A."/>
            <person name="Clum A."/>
            <person name="Labutti K."/>
            <person name="Kaluzhnaya M.G."/>
            <person name="Lim S."/>
            <person name="Beck D.A."/>
            <person name="Glavina Del Rio T."/>
            <person name="Nolan M."/>
            <person name="Mavromatis K."/>
            <person name="Huntemann M."/>
            <person name="Lucas S."/>
            <person name="Lidstrom M.E."/>
            <person name="Ivanova N."/>
            <person name="Chistoserdova L."/>
        </authorList>
    </citation>
    <scope>NUCLEOTIDE SEQUENCE [LARGE SCALE GENOMIC DNA]</scope>
    <source>
        <strain evidence="11 12">301</strain>
    </source>
</reference>
<dbReference type="HOGENOM" id="CLU_053300_0_0_4"/>
<dbReference type="Gene3D" id="3.30.200.20">
    <property type="entry name" value="Phosphorylase Kinase, domain 1"/>
    <property type="match status" value="1"/>
</dbReference>
<gene>
    <name evidence="8" type="primary">thrB</name>
    <name evidence="11" type="ordered locus">M301_0402</name>
</gene>
<keyword evidence="4 8" id="KW-0547">Nucleotide-binding</keyword>